<feature type="compositionally biased region" description="Basic residues" evidence="1">
    <location>
        <begin position="12"/>
        <end position="21"/>
    </location>
</feature>
<feature type="compositionally biased region" description="Basic and acidic residues" evidence="1">
    <location>
        <begin position="60"/>
        <end position="118"/>
    </location>
</feature>
<proteinExistence type="predicted"/>
<evidence type="ECO:0000256" key="1">
    <source>
        <dbReference type="SAM" id="MobiDB-lite"/>
    </source>
</evidence>
<protein>
    <submittedName>
        <fullName evidence="2">Uncharacterized protein</fullName>
    </submittedName>
</protein>
<comment type="caution">
    <text evidence="2">The sequence shown here is derived from an EMBL/GenBank/DDBJ whole genome shotgun (WGS) entry which is preliminary data.</text>
</comment>
<gene>
    <name evidence="2" type="ORF">MENT_LOCUS17277</name>
</gene>
<evidence type="ECO:0000313" key="2">
    <source>
        <dbReference type="EMBL" id="CAD2165600.1"/>
    </source>
</evidence>
<dbReference type="EMBL" id="CAJEWN010000111">
    <property type="protein sequence ID" value="CAD2165600.1"/>
    <property type="molecule type" value="Genomic_DNA"/>
</dbReference>
<dbReference type="AlphaFoldDB" id="A0A6V7UUA1"/>
<dbReference type="Proteomes" id="UP000580250">
    <property type="component" value="Unassembled WGS sequence"/>
</dbReference>
<accession>A0A6V7UUA1</accession>
<sequence>MSSASSDAVISHNKRQYKKRYSISPERRTQSPQDQFSRRSSRAVGGNYRRSKPYFNPRHHTLEEKEERNGEKDERRGRKTERKEERGEKNEEKEMKLSRKDERKEERREKKERKEDVEMKEEKEMVWHRAKSFRTVAEFDAWAYRVHFYQTWAHRPPNIQTMYGVNHFYVCGDPECPAECKVFYHEDWRVTVYRRVTVSHFHLIPEFWIFNQQNNGENGRRNSYIKCWAWYSSGDSFFRSRSKLPESV</sequence>
<name>A0A6V7UUA1_MELEN</name>
<evidence type="ECO:0000313" key="3">
    <source>
        <dbReference type="Proteomes" id="UP000580250"/>
    </source>
</evidence>
<feature type="region of interest" description="Disordered" evidence="1">
    <location>
        <begin position="1"/>
        <end position="118"/>
    </location>
</feature>
<reference evidence="2 3" key="1">
    <citation type="submission" date="2020-08" db="EMBL/GenBank/DDBJ databases">
        <authorList>
            <person name="Koutsovoulos G."/>
            <person name="Danchin GJ E."/>
        </authorList>
    </citation>
    <scope>NUCLEOTIDE SEQUENCE [LARGE SCALE GENOMIC DNA]</scope>
</reference>
<organism evidence="2 3">
    <name type="scientific">Meloidogyne enterolobii</name>
    <name type="common">Root-knot nematode worm</name>
    <name type="synonym">Meloidogyne mayaguensis</name>
    <dbReference type="NCBI Taxonomy" id="390850"/>
    <lineage>
        <taxon>Eukaryota</taxon>
        <taxon>Metazoa</taxon>
        <taxon>Ecdysozoa</taxon>
        <taxon>Nematoda</taxon>
        <taxon>Chromadorea</taxon>
        <taxon>Rhabditida</taxon>
        <taxon>Tylenchina</taxon>
        <taxon>Tylenchomorpha</taxon>
        <taxon>Tylenchoidea</taxon>
        <taxon>Meloidogynidae</taxon>
        <taxon>Meloidogyninae</taxon>
        <taxon>Meloidogyne</taxon>
    </lineage>
</organism>